<evidence type="ECO:0000256" key="5">
    <source>
        <dbReference type="ARBA" id="ARBA00022692"/>
    </source>
</evidence>
<dbReference type="PANTHER" id="PTHR47955">
    <property type="entry name" value="CYTOCHROME P450 FAMILY 71 PROTEIN"/>
    <property type="match status" value="1"/>
</dbReference>
<keyword evidence="6 12" id="KW-0479">Metal-binding</keyword>
<reference evidence="15" key="1">
    <citation type="submission" date="2023-03" db="EMBL/GenBank/DDBJ databases">
        <authorList>
            <person name="Lanier E.R."/>
            <person name="Schlecht N.J."/>
        </authorList>
    </citation>
    <scope>NUCLEOTIDE SEQUENCE</scope>
</reference>
<dbReference type="GO" id="GO:0004497">
    <property type="term" value="F:monooxygenase activity"/>
    <property type="evidence" value="ECO:0007669"/>
    <property type="project" value="UniProtKB-KW"/>
</dbReference>
<evidence type="ECO:0000256" key="14">
    <source>
        <dbReference type="SAM" id="SignalP"/>
    </source>
</evidence>
<dbReference type="PROSITE" id="PS00086">
    <property type="entry name" value="CYTOCHROME_P450"/>
    <property type="match status" value="1"/>
</dbReference>
<keyword evidence="7" id="KW-1133">Transmembrane helix</keyword>
<evidence type="ECO:0000256" key="8">
    <source>
        <dbReference type="ARBA" id="ARBA00023002"/>
    </source>
</evidence>
<dbReference type="PANTHER" id="PTHR47955:SF22">
    <property type="entry name" value="CYTOCHROME P450 83B1-LIKE"/>
    <property type="match status" value="1"/>
</dbReference>
<dbReference type="SUPFAM" id="SSF48264">
    <property type="entry name" value="Cytochrome P450"/>
    <property type="match status" value="1"/>
</dbReference>
<keyword evidence="8 13" id="KW-0560">Oxidoreductase</keyword>
<keyword evidence="5" id="KW-0812">Transmembrane</keyword>
<keyword evidence="10 13" id="KW-0503">Monooxygenase</keyword>
<dbReference type="InterPro" id="IPR002401">
    <property type="entry name" value="Cyt_P450_E_grp-I"/>
</dbReference>
<keyword evidence="4 12" id="KW-0349">Heme</keyword>
<dbReference type="CDD" id="cd11072">
    <property type="entry name" value="CYP71-like"/>
    <property type="match status" value="1"/>
</dbReference>
<protein>
    <submittedName>
        <fullName evidence="15">Cytochrome P450 71AT245</fullName>
    </submittedName>
</protein>
<comment type="subcellular location">
    <subcellularLocation>
        <location evidence="2">Membrane</location>
        <topology evidence="2">Single-pass membrane protein</topology>
    </subcellularLocation>
</comment>
<comment type="similarity">
    <text evidence="3 13">Belongs to the cytochrome P450 family.</text>
</comment>
<dbReference type="GO" id="GO:0005506">
    <property type="term" value="F:iron ion binding"/>
    <property type="evidence" value="ECO:0007669"/>
    <property type="project" value="InterPro"/>
</dbReference>
<dbReference type="PRINTS" id="PR00463">
    <property type="entry name" value="EP450I"/>
</dbReference>
<dbReference type="Pfam" id="PF00067">
    <property type="entry name" value="p450"/>
    <property type="match status" value="1"/>
</dbReference>
<evidence type="ECO:0000256" key="1">
    <source>
        <dbReference type="ARBA" id="ARBA00001971"/>
    </source>
</evidence>
<evidence type="ECO:0000256" key="4">
    <source>
        <dbReference type="ARBA" id="ARBA00022617"/>
    </source>
</evidence>
<evidence type="ECO:0000256" key="12">
    <source>
        <dbReference type="PIRSR" id="PIRSR602401-1"/>
    </source>
</evidence>
<keyword evidence="14" id="KW-0732">Signal</keyword>
<evidence type="ECO:0000256" key="6">
    <source>
        <dbReference type="ARBA" id="ARBA00022723"/>
    </source>
</evidence>
<dbReference type="GO" id="GO:0016020">
    <property type="term" value="C:membrane"/>
    <property type="evidence" value="ECO:0007669"/>
    <property type="project" value="UniProtKB-SubCell"/>
</dbReference>
<dbReference type="InterPro" id="IPR017972">
    <property type="entry name" value="Cyt_P450_CS"/>
</dbReference>
<dbReference type="AlphaFoldDB" id="A0A9Y1LME1"/>
<evidence type="ECO:0000256" key="7">
    <source>
        <dbReference type="ARBA" id="ARBA00022989"/>
    </source>
</evidence>
<evidence type="ECO:0000256" key="2">
    <source>
        <dbReference type="ARBA" id="ARBA00004167"/>
    </source>
</evidence>
<dbReference type="GO" id="GO:0020037">
    <property type="term" value="F:heme binding"/>
    <property type="evidence" value="ECO:0007669"/>
    <property type="project" value="InterPro"/>
</dbReference>
<dbReference type="FunFam" id="1.10.630.10:FF:000011">
    <property type="entry name" value="Cytochrome P450 83B1"/>
    <property type="match status" value="1"/>
</dbReference>
<comment type="cofactor">
    <cofactor evidence="1 12">
        <name>heme</name>
        <dbReference type="ChEBI" id="CHEBI:30413"/>
    </cofactor>
</comment>
<sequence>MIPLILLSLPIFLIYLFQKKKMAAKTINLPPGPPGLPFIGNLHQFGAATNLHTYLWELSKKHGALMHMKLGSVPVLVASSAKLAKEVLKTQDLAFCSRPKLLGQQKLSHNCLNIAFSPYNDYWREARKITAVHLFSLRKAQSFGPIRQDEISRTVTKIRGLSNQVINLSEIVMDLTTTLICRTAFGTRYEEHGSERRRFDELLKEAQAAMVTFYVSDYFPSFSWVDKLRGAMTCLDATAKKLDSFYQELIDEHLDPDRPKKMEEEEDILDVLIRLKEQKSFSNDLTWDHIKALLMDVFIAGTETSAASIIWTMTALMKAPNVMKKLQTEIRELVGRKGKVDEDDIQKLPYLRAVINETFRLYPPAPLLPRETMEKCMLESYEIQPKTMVYVNAWAIGRDPEYWENPDEFLTERFLNRATDIKGQDFGLVPFGSGRRICPGMLMGLANVELAVANLLYLFDWKLPPGMQEQDIDTDALPGITTLKKNALCLVPKKYAI</sequence>
<feature type="signal peptide" evidence="14">
    <location>
        <begin position="1"/>
        <end position="24"/>
    </location>
</feature>
<accession>A0A9Y1LME1</accession>
<dbReference type="InterPro" id="IPR036396">
    <property type="entry name" value="Cyt_P450_sf"/>
</dbReference>
<organism evidence="15">
    <name type="scientific">Callicarpa americana</name>
    <name type="common">American beautyberry</name>
    <dbReference type="NCBI Taxonomy" id="204211"/>
    <lineage>
        <taxon>Eukaryota</taxon>
        <taxon>Viridiplantae</taxon>
        <taxon>Streptophyta</taxon>
        <taxon>Embryophyta</taxon>
        <taxon>Tracheophyta</taxon>
        <taxon>Spermatophyta</taxon>
        <taxon>Magnoliopsida</taxon>
        <taxon>eudicotyledons</taxon>
        <taxon>Gunneridae</taxon>
        <taxon>Pentapetalae</taxon>
        <taxon>asterids</taxon>
        <taxon>lamiids</taxon>
        <taxon>Lamiales</taxon>
        <taxon>Lamiaceae</taxon>
        <taxon>Callicarpoideae</taxon>
        <taxon>Callicarpa</taxon>
    </lineage>
</organism>
<evidence type="ECO:0000256" key="13">
    <source>
        <dbReference type="RuleBase" id="RU000461"/>
    </source>
</evidence>
<feature type="binding site" description="axial binding residue" evidence="12">
    <location>
        <position position="438"/>
    </location>
    <ligand>
        <name>heme</name>
        <dbReference type="ChEBI" id="CHEBI:30413"/>
    </ligand>
    <ligandPart>
        <name>Fe</name>
        <dbReference type="ChEBI" id="CHEBI:18248"/>
    </ligandPart>
</feature>
<dbReference type="GO" id="GO:0016705">
    <property type="term" value="F:oxidoreductase activity, acting on paired donors, with incorporation or reduction of molecular oxygen"/>
    <property type="evidence" value="ECO:0007669"/>
    <property type="project" value="InterPro"/>
</dbReference>
<dbReference type="Gene3D" id="1.10.630.10">
    <property type="entry name" value="Cytochrome P450"/>
    <property type="match status" value="1"/>
</dbReference>
<keyword evidence="9 12" id="KW-0408">Iron</keyword>
<feature type="chain" id="PRO_5040999396" evidence="14">
    <location>
        <begin position="25"/>
        <end position="497"/>
    </location>
</feature>
<dbReference type="EMBL" id="OQ675278">
    <property type="protein sequence ID" value="WET52742.1"/>
    <property type="molecule type" value="mRNA"/>
</dbReference>
<evidence type="ECO:0000313" key="15">
    <source>
        <dbReference type="EMBL" id="WET52742.1"/>
    </source>
</evidence>
<proteinExistence type="evidence at transcript level"/>
<evidence type="ECO:0000256" key="9">
    <source>
        <dbReference type="ARBA" id="ARBA00023004"/>
    </source>
</evidence>
<name>A0A9Y1LME1_CALAM</name>
<evidence type="ECO:0000256" key="10">
    <source>
        <dbReference type="ARBA" id="ARBA00023033"/>
    </source>
</evidence>
<evidence type="ECO:0000256" key="3">
    <source>
        <dbReference type="ARBA" id="ARBA00010617"/>
    </source>
</evidence>
<dbReference type="PRINTS" id="PR00385">
    <property type="entry name" value="P450"/>
</dbReference>
<keyword evidence="11" id="KW-0472">Membrane</keyword>
<dbReference type="InterPro" id="IPR001128">
    <property type="entry name" value="Cyt_P450"/>
</dbReference>
<evidence type="ECO:0000256" key="11">
    <source>
        <dbReference type="ARBA" id="ARBA00023136"/>
    </source>
</evidence>